<name>M1DDV2_SOLTU</name>
<proteinExistence type="predicted"/>
<keyword evidence="2" id="KW-1185">Reference proteome</keyword>
<dbReference type="InParanoid" id="M1DDV2"/>
<evidence type="ECO:0000313" key="2">
    <source>
        <dbReference type="Proteomes" id="UP000011115"/>
    </source>
</evidence>
<dbReference type="AlphaFoldDB" id="M1DDV2"/>
<dbReference type="EnsemblPlants" id="PGSC0003DMT400087446">
    <property type="protein sequence ID" value="PGSC0003DMT400087446"/>
    <property type="gene ID" value="PGSC0003DMG400037017"/>
</dbReference>
<evidence type="ECO:0000313" key="1">
    <source>
        <dbReference type="EnsemblPlants" id="PGSC0003DMT400087446"/>
    </source>
</evidence>
<accession>M1DDV2</accession>
<reference evidence="2" key="1">
    <citation type="journal article" date="2011" name="Nature">
        <title>Genome sequence and analysis of the tuber crop potato.</title>
        <authorList>
            <consortium name="The Potato Genome Sequencing Consortium"/>
        </authorList>
    </citation>
    <scope>NUCLEOTIDE SEQUENCE [LARGE SCALE GENOMIC DNA]</scope>
    <source>
        <strain evidence="2">cv. DM1-3 516 R44</strain>
    </source>
</reference>
<dbReference type="PaxDb" id="4113-PGSC0003DMT400087446"/>
<dbReference type="Proteomes" id="UP000011115">
    <property type="component" value="Unassembled WGS sequence"/>
</dbReference>
<reference evidence="1" key="2">
    <citation type="submission" date="2015-06" db="UniProtKB">
        <authorList>
            <consortium name="EnsemblPlants"/>
        </authorList>
    </citation>
    <scope>IDENTIFICATION</scope>
    <source>
        <strain evidence="1">DM1-3 516 R44</strain>
    </source>
</reference>
<protein>
    <submittedName>
        <fullName evidence="1">Uncharacterized protein</fullName>
    </submittedName>
</protein>
<sequence>MGLPVQVSSLTFMERCHRPTESKVHYLSLMEGCNKPADPSRFSAGLCPSGGRYSGMMAVVAGSTRLKLPRFGITNLDRLPRSGITMGSVATFRYNYGIGYHVPVLGVTSAFV</sequence>
<organism evidence="1 2">
    <name type="scientific">Solanum tuberosum</name>
    <name type="common">Potato</name>
    <dbReference type="NCBI Taxonomy" id="4113"/>
    <lineage>
        <taxon>Eukaryota</taxon>
        <taxon>Viridiplantae</taxon>
        <taxon>Streptophyta</taxon>
        <taxon>Embryophyta</taxon>
        <taxon>Tracheophyta</taxon>
        <taxon>Spermatophyta</taxon>
        <taxon>Magnoliopsida</taxon>
        <taxon>eudicotyledons</taxon>
        <taxon>Gunneridae</taxon>
        <taxon>Pentapetalae</taxon>
        <taxon>asterids</taxon>
        <taxon>lamiids</taxon>
        <taxon>Solanales</taxon>
        <taxon>Solanaceae</taxon>
        <taxon>Solanoideae</taxon>
        <taxon>Solaneae</taxon>
        <taxon>Solanum</taxon>
    </lineage>
</organism>
<dbReference type="HOGENOM" id="CLU_2150408_0_0_1"/>
<dbReference type="Gramene" id="PGSC0003DMT400087446">
    <property type="protein sequence ID" value="PGSC0003DMT400087446"/>
    <property type="gene ID" value="PGSC0003DMG400037017"/>
</dbReference>